<accession>A0ABT4RIT1</accession>
<comment type="caution">
    <text evidence="1">The sequence shown here is derived from an EMBL/GenBank/DDBJ whole genome shotgun (WGS) entry which is preliminary data.</text>
</comment>
<organism evidence="1 2">
    <name type="scientific">Solirubrobacter deserti</name>
    <dbReference type="NCBI Taxonomy" id="2282478"/>
    <lineage>
        <taxon>Bacteria</taxon>
        <taxon>Bacillati</taxon>
        <taxon>Actinomycetota</taxon>
        <taxon>Thermoleophilia</taxon>
        <taxon>Solirubrobacterales</taxon>
        <taxon>Solirubrobacteraceae</taxon>
        <taxon>Solirubrobacter</taxon>
    </lineage>
</organism>
<dbReference type="Proteomes" id="UP001147700">
    <property type="component" value="Unassembled WGS sequence"/>
</dbReference>
<evidence type="ECO:0000313" key="1">
    <source>
        <dbReference type="EMBL" id="MDA0138451.1"/>
    </source>
</evidence>
<keyword evidence="2" id="KW-1185">Reference proteome</keyword>
<dbReference type="RefSeq" id="WP_202958460.1">
    <property type="nucleotide sequence ID" value="NZ_JAPCID010000016.1"/>
</dbReference>
<dbReference type="EMBL" id="JAPCID010000016">
    <property type="protein sequence ID" value="MDA0138451.1"/>
    <property type="molecule type" value="Genomic_DNA"/>
</dbReference>
<sequence length="57" mass="5565">MSAFEMLGDPDAAACEGDACLLSTEEAQPDAQTAAGVAIQLPSKLSAASEALPGSGV</sequence>
<reference evidence="1" key="1">
    <citation type="submission" date="2022-10" db="EMBL/GenBank/DDBJ databases">
        <title>The WGS of Solirubrobacter sp. CPCC 204708.</title>
        <authorList>
            <person name="Jiang Z."/>
        </authorList>
    </citation>
    <scope>NUCLEOTIDE SEQUENCE</scope>
    <source>
        <strain evidence="1">CPCC 204708</strain>
    </source>
</reference>
<gene>
    <name evidence="1" type="ORF">OJ962_13190</name>
</gene>
<protein>
    <submittedName>
        <fullName evidence="1">Uncharacterized protein</fullName>
    </submittedName>
</protein>
<evidence type="ECO:0000313" key="2">
    <source>
        <dbReference type="Proteomes" id="UP001147700"/>
    </source>
</evidence>
<proteinExistence type="predicted"/>
<name>A0ABT4RIT1_9ACTN</name>